<gene>
    <name evidence="1" type="ORF">g.3414</name>
</gene>
<proteinExistence type="predicted"/>
<accession>A0A1B6FE28</accession>
<organism evidence="1">
    <name type="scientific">Cuerna arida</name>
    <dbReference type="NCBI Taxonomy" id="1464854"/>
    <lineage>
        <taxon>Eukaryota</taxon>
        <taxon>Metazoa</taxon>
        <taxon>Ecdysozoa</taxon>
        <taxon>Arthropoda</taxon>
        <taxon>Hexapoda</taxon>
        <taxon>Insecta</taxon>
        <taxon>Pterygota</taxon>
        <taxon>Neoptera</taxon>
        <taxon>Paraneoptera</taxon>
        <taxon>Hemiptera</taxon>
        <taxon>Auchenorrhyncha</taxon>
        <taxon>Membracoidea</taxon>
        <taxon>Cicadellidae</taxon>
        <taxon>Cicadellinae</taxon>
        <taxon>Proconiini</taxon>
        <taxon>Cuerna</taxon>
    </lineage>
</organism>
<sequence>DPKRATQQVQTALNILNAWTEKWSMSISSTKTESTFFTRRYSLKNFIPELQCKGKPVPHNPNPSLLGIVLDPKLLWTNHIQHILIQCTKRLNLLKAVANKTWGADTLMLRQFFVSFIRSKLMYGAEIWGSAAKTHINKLNVIQNSALRTCLGC</sequence>
<name>A0A1B6FE28_9HEMI</name>
<protein>
    <recommendedName>
        <fullName evidence="2">Reverse transcriptase domain-containing protein</fullName>
    </recommendedName>
</protein>
<reference evidence="1" key="1">
    <citation type="submission" date="2015-11" db="EMBL/GenBank/DDBJ databases">
        <title>De novo transcriptome assembly of four potential Pierce s Disease insect vectors from Arizona vineyards.</title>
        <authorList>
            <person name="Tassone E.E."/>
        </authorList>
    </citation>
    <scope>NUCLEOTIDE SEQUENCE</scope>
</reference>
<feature type="non-terminal residue" evidence="1">
    <location>
        <position position="153"/>
    </location>
</feature>
<dbReference type="EMBL" id="GECZ01021300">
    <property type="protein sequence ID" value="JAS48469.1"/>
    <property type="molecule type" value="Transcribed_RNA"/>
</dbReference>
<feature type="non-terminal residue" evidence="1">
    <location>
        <position position="1"/>
    </location>
</feature>
<dbReference type="AlphaFoldDB" id="A0A1B6FE28"/>
<evidence type="ECO:0000313" key="1">
    <source>
        <dbReference type="EMBL" id="JAS48469.1"/>
    </source>
</evidence>
<evidence type="ECO:0008006" key="2">
    <source>
        <dbReference type="Google" id="ProtNLM"/>
    </source>
</evidence>